<feature type="region of interest" description="Disordered" evidence="1">
    <location>
        <begin position="37"/>
        <end position="67"/>
    </location>
</feature>
<protein>
    <submittedName>
        <fullName evidence="2">Uncharacterized protein</fullName>
    </submittedName>
</protein>
<dbReference type="AlphaFoldDB" id="A0A0D9WSX9"/>
<evidence type="ECO:0000256" key="1">
    <source>
        <dbReference type="SAM" id="MobiDB-lite"/>
    </source>
</evidence>
<reference evidence="3" key="2">
    <citation type="submission" date="2013-12" db="EMBL/GenBank/DDBJ databases">
        <authorList>
            <person name="Yu Y."/>
            <person name="Lee S."/>
            <person name="de Baynast K."/>
            <person name="Wissotski M."/>
            <person name="Liu L."/>
            <person name="Talag J."/>
            <person name="Goicoechea J."/>
            <person name="Angelova A."/>
            <person name="Jetty R."/>
            <person name="Kudrna D."/>
            <person name="Golser W."/>
            <person name="Rivera L."/>
            <person name="Zhang J."/>
            <person name="Wing R."/>
        </authorList>
    </citation>
    <scope>NUCLEOTIDE SEQUENCE</scope>
</reference>
<dbReference type="Gramene" id="LPERR06G19760.1">
    <property type="protein sequence ID" value="LPERR06G19760.1"/>
    <property type="gene ID" value="LPERR06G19760"/>
</dbReference>
<proteinExistence type="predicted"/>
<reference evidence="2" key="3">
    <citation type="submission" date="2015-04" db="UniProtKB">
        <authorList>
            <consortium name="EnsemblPlants"/>
        </authorList>
    </citation>
    <scope>IDENTIFICATION</scope>
</reference>
<keyword evidence="3" id="KW-1185">Reference proteome</keyword>
<sequence length="67" mass="7532">MRRKQQDGSILLLATDGVEEIGAGGRILLATEGMEEIDGRRHRRRRRRGEENEITPTGRNGSRCRGS</sequence>
<dbReference type="Proteomes" id="UP000032180">
    <property type="component" value="Chromosome 6"/>
</dbReference>
<dbReference type="HOGENOM" id="CLU_2816093_0_0_1"/>
<evidence type="ECO:0000313" key="2">
    <source>
        <dbReference type="EnsemblPlants" id="LPERR06G19760.1"/>
    </source>
</evidence>
<reference evidence="2 3" key="1">
    <citation type="submission" date="2012-08" db="EMBL/GenBank/DDBJ databases">
        <title>Oryza genome evolution.</title>
        <authorList>
            <person name="Wing R.A."/>
        </authorList>
    </citation>
    <scope>NUCLEOTIDE SEQUENCE</scope>
</reference>
<organism evidence="2 3">
    <name type="scientific">Leersia perrieri</name>
    <dbReference type="NCBI Taxonomy" id="77586"/>
    <lineage>
        <taxon>Eukaryota</taxon>
        <taxon>Viridiplantae</taxon>
        <taxon>Streptophyta</taxon>
        <taxon>Embryophyta</taxon>
        <taxon>Tracheophyta</taxon>
        <taxon>Spermatophyta</taxon>
        <taxon>Magnoliopsida</taxon>
        <taxon>Liliopsida</taxon>
        <taxon>Poales</taxon>
        <taxon>Poaceae</taxon>
        <taxon>BOP clade</taxon>
        <taxon>Oryzoideae</taxon>
        <taxon>Oryzeae</taxon>
        <taxon>Oryzinae</taxon>
        <taxon>Leersia</taxon>
    </lineage>
</organism>
<name>A0A0D9WSX9_9ORYZ</name>
<dbReference type="EnsemblPlants" id="LPERR06G19760.1">
    <property type="protein sequence ID" value="LPERR06G19760.1"/>
    <property type="gene ID" value="LPERR06G19760"/>
</dbReference>
<evidence type="ECO:0000313" key="3">
    <source>
        <dbReference type="Proteomes" id="UP000032180"/>
    </source>
</evidence>
<accession>A0A0D9WSX9</accession>